<dbReference type="InterPro" id="IPR006593">
    <property type="entry name" value="Cyt_b561/ferric_Rdtase_TM"/>
</dbReference>
<feature type="domain" description="DOMON" evidence="12">
    <location>
        <begin position="48"/>
        <end position="172"/>
    </location>
</feature>
<reference evidence="13" key="1">
    <citation type="journal article" date="2021" name="Front. Plant Sci.">
        <title>Chromosome-Scale Genome Assembly for Chinese Sour Jujube and Insights Into Its Genome Evolution and Domestication Signature.</title>
        <authorList>
            <person name="Shen L.-Y."/>
            <person name="Luo H."/>
            <person name="Wang X.-L."/>
            <person name="Wang X.-M."/>
            <person name="Qiu X.-J."/>
            <person name="Liu H."/>
            <person name="Zhou S.-S."/>
            <person name="Jia K.-H."/>
            <person name="Nie S."/>
            <person name="Bao Y.-T."/>
            <person name="Zhang R.-G."/>
            <person name="Yun Q.-Z."/>
            <person name="Chai Y.-H."/>
            <person name="Lu J.-Y."/>
            <person name="Li Y."/>
            <person name="Zhao S.-W."/>
            <person name="Mao J.-F."/>
            <person name="Jia S.-G."/>
            <person name="Mao Y.-M."/>
        </authorList>
    </citation>
    <scope>NUCLEOTIDE SEQUENCE</scope>
    <source>
        <strain evidence="13">AT0</strain>
        <tissue evidence="13">Leaf</tissue>
    </source>
</reference>
<keyword evidence="8" id="KW-0408">Iron</keyword>
<dbReference type="Proteomes" id="UP000813462">
    <property type="component" value="Unassembled WGS sequence"/>
</dbReference>
<accession>A0A978W478</accession>
<comment type="caution">
    <text evidence="13">The sequence shown here is derived from an EMBL/GenBank/DDBJ whole genome shotgun (WGS) entry which is preliminary data.</text>
</comment>
<feature type="binding site" description="axial binding residue" evidence="8">
    <location>
        <position position="244"/>
    </location>
    <ligand>
        <name>heme b</name>
        <dbReference type="ChEBI" id="CHEBI:60344"/>
        <label>1</label>
    </ligand>
    <ligandPart>
        <name>Fe</name>
        <dbReference type="ChEBI" id="CHEBI:18248"/>
    </ligandPart>
</feature>
<dbReference type="SMART" id="SM00665">
    <property type="entry name" value="B561"/>
    <property type="match status" value="1"/>
</dbReference>
<dbReference type="InterPro" id="IPR005018">
    <property type="entry name" value="DOMON_domain"/>
</dbReference>
<keyword evidence="8" id="KW-0479">Metal-binding</keyword>
<dbReference type="InterPro" id="IPR017214">
    <property type="entry name" value="UCP037471"/>
</dbReference>
<feature type="transmembrane region" description="Helical" evidence="10">
    <location>
        <begin position="308"/>
        <end position="329"/>
    </location>
</feature>
<dbReference type="GO" id="GO:0046872">
    <property type="term" value="F:metal ion binding"/>
    <property type="evidence" value="ECO:0007669"/>
    <property type="project" value="UniProtKB-KW"/>
</dbReference>
<evidence type="ECO:0000256" key="5">
    <source>
        <dbReference type="ARBA" id="ARBA00022982"/>
    </source>
</evidence>
<comment type="subcellular location">
    <subcellularLocation>
        <location evidence="1">Membrane</location>
    </subcellularLocation>
</comment>
<sequence length="358" mass="40273">MISSSKSVSLMLALPFLLFTIAYSTCNEPFNQILQKRSIRNCKKLATLGAEFGWNYNMGNDTEIDIIFGVNLKETPSWVAWGLNPGDEPQMVGTKAIIAVVQPNGSLSVETYSITSSTKIGCELLPSVVDFEVKRKEAESSNTSGYFTLSATLVLPSAKYNISNLNHVWQVGFFADGLQPMQHPATLQNFDSTDTIDLIAAKNHGIGRHRRHLRMIVGYSLGTAGWAIGLWLGHASRHYAFRTHRILAIFIFTFTSLQMLALRLKPKPHDDYRKYWDMYHHFLGYALLAAISVNIFQGIHILKPDVTWEWSYVGVLVVLALIVLVFEICTWTKFLKPKKDQNKQSQPSDNQPQTSVSK</sequence>
<feature type="signal peptide" evidence="11">
    <location>
        <begin position="1"/>
        <end position="26"/>
    </location>
</feature>
<evidence type="ECO:0000256" key="7">
    <source>
        <dbReference type="ARBA" id="ARBA00023136"/>
    </source>
</evidence>
<feature type="compositionally biased region" description="Polar residues" evidence="9">
    <location>
        <begin position="343"/>
        <end position="358"/>
    </location>
</feature>
<evidence type="ECO:0000256" key="4">
    <source>
        <dbReference type="ARBA" id="ARBA00022729"/>
    </source>
</evidence>
<evidence type="ECO:0000256" key="8">
    <source>
        <dbReference type="PIRSR" id="PIRSR037471-1"/>
    </source>
</evidence>
<evidence type="ECO:0000313" key="14">
    <source>
        <dbReference type="Proteomes" id="UP000813462"/>
    </source>
</evidence>
<feature type="region of interest" description="Disordered" evidence="9">
    <location>
        <begin position="339"/>
        <end position="358"/>
    </location>
</feature>
<evidence type="ECO:0000313" key="13">
    <source>
        <dbReference type="EMBL" id="KAH7546762.1"/>
    </source>
</evidence>
<protein>
    <recommendedName>
        <fullName evidence="12">DOMON domain-containing protein</fullName>
    </recommendedName>
</protein>
<keyword evidence="4 11" id="KW-0732">Signal</keyword>
<dbReference type="PANTHER" id="PTHR23130">
    <property type="entry name" value="CYTOCHROME B561 AND DOMON DOMAIN-CONTAINING PROTEIN"/>
    <property type="match status" value="1"/>
</dbReference>
<feature type="transmembrane region" description="Helical" evidence="10">
    <location>
        <begin position="246"/>
        <end position="262"/>
    </location>
</feature>
<organism evidence="13 14">
    <name type="scientific">Ziziphus jujuba var. spinosa</name>
    <dbReference type="NCBI Taxonomy" id="714518"/>
    <lineage>
        <taxon>Eukaryota</taxon>
        <taxon>Viridiplantae</taxon>
        <taxon>Streptophyta</taxon>
        <taxon>Embryophyta</taxon>
        <taxon>Tracheophyta</taxon>
        <taxon>Spermatophyta</taxon>
        <taxon>Magnoliopsida</taxon>
        <taxon>eudicotyledons</taxon>
        <taxon>Gunneridae</taxon>
        <taxon>Pentapetalae</taxon>
        <taxon>rosids</taxon>
        <taxon>fabids</taxon>
        <taxon>Rosales</taxon>
        <taxon>Rhamnaceae</taxon>
        <taxon>Paliureae</taxon>
        <taxon>Ziziphus</taxon>
    </lineage>
</organism>
<dbReference type="GO" id="GO:0016020">
    <property type="term" value="C:membrane"/>
    <property type="evidence" value="ECO:0007669"/>
    <property type="project" value="UniProtKB-SubCell"/>
</dbReference>
<evidence type="ECO:0000256" key="3">
    <source>
        <dbReference type="ARBA" id="ARBA00022692"/>
    </source>
</evidence>
<feature type="chain" id="PRO_5037492526" description="DOMON domain-containing protein" evidence="11">
    <location>
        <begin position="27"/>
        <end position="358"/>
    </location>
</feature>
<keyword evidence="5" id="KW-0249">Electron transport</keyword>
<evidence type="ECO:0000256" key="6">
    <source>
        <dbReference type="ARBA" id="ARBA00022989"/>
    </source>
</evidence>
<dbReference type="Pfam" id="PF04526">
    <property type="entry name" value="DUF568"/>
    <property type="match status" value="1"/>
</dbReference>
<keyword evidence="7 10" id="KW-0472">Membrane</keyword>
<dbReference type="PROSITE" id="PS50836">
    <property type="entry name" value="DOMON"/>
    <property type="match status" value="1"/>
</dbReference>
<evidence type="ECO:0000256" key="9">
    <source>
        <dbReference type="SAM" id="MobiDB-lite"/>
    </source>
</evidence>
<dbReference type="EMBL" id="JAEACU010000001">
    <property type="protein sequence ID" value="KAH7546762.1"/>
    <property type="molecule type" value="Genomic_DNA"/>
</dbReference>
<proteinExistence type="predicted"/>
<keyword evidence="3 10" id="KW-0812">Transmembrane</keyword>
<evidence type="ECO:0000256" key="10">
    <source>
        <dbReference type="SAM" id="Phobius"/>
    </source>
</evidence>
<keyword evidence="2" id="KW-0813">Transport</keyword>
<feature type="binding site" description="axial binding residue" evidence="8">
    <location>
        <position position="280"/>
    </location>
    <ligand>
        <name>heme b</name>
        <dbReference type="ChEBI" id="CHEBI:60344"/>
        <label>1</label>
    </ligand>
    <ligandPart>
        <name>Fe</name>
        <dbReference type="ChEBI" id="CHEBI:18248"/>
    </ligandPart>
</feature>
<dbReference type="Gene3D" id="1.20.120.1770">
    <property type="match status" value="1"/>
</dbReference>
<feature type="transmembrane region" description="Helical" evidence="10">
    <location>
        <begin position="282"/>
        <end position="302"/>
    </location>
</feature>
<dbReference type="PIRSF" id="PIRSF037471">
    <property type="entry name" value="UCP037471"/>
    <property type="match status" value="1"/>
</dbReference>
<dbReference type="PANTHER" id="PTHR23130:SF175">
    <property type="entry name" value="CYTOCHROME B561 AND DOMON DOMAIN-CONTAINING PROTEIN"/>
    <property type="match status" value="1"/>
</dbReference>
<evidence type="ECO:0000256" key="2">
    <source>
        <dbReference type="ARBA" id="ARBA00022448"/>
    </source>
</evidence>
<dbReference type="CDD" id="cd08760">
    <property type="entry name" value="Cyt_b561_FRRS1_like"/>
    <property type="match status" value="1"/>
</dbReference>
<keyword evidence="6 10" id="KW-1133">Transmembrane helix</keyword>
<evidence type="ECO:0000256" key="1">
    <source>
        <dbReference type="ARBA" id="ARBA00004370"/>
    </source>
</evidence>
<dbReference type="AlphaFoldDB" id="A0A978W478"/>
<name>A0A978W478_ZIZJJ</name>
<evidence type="ECO:0000256" key="11">
    <source>
        <dbReference type="SAM" id="SignalP"/>
    </source>
</evidence>
<gene>
    <name evidence="13" type="ORF">FEM48_Zijuj01G0235800</name>
</gene>
<dbReference type="InterPro" id="IPR045265">
    <property type="entry name" value="AIR12_DOMON"/>
</dbReference>
<evidence type="ECO:0000259" key="12">
    <source>
        <dbReference type="PROSITE" id="PS50836"/>
    </source>
</evidence>